<keyword evidence="1" id="KW-0812">Transmembrane</keyword>
<comment type="caution">
    <text evidence="2">The sequence shown here is derived from an EMBL/GenBank/DDBJ whole genome shotgun (WGS) entry which is preliminary data.</text>
</comment>
<gene>
    <name evidence="2" type="ORF">CUN48_09255</name>
</gene>
<sequence>MVKGPSQAETQDRRENSLQSATPLAYRAVRNGVWVALGSYWVIGFGFVANIALIRLLTPAIYGEFALAMFFYTLF</sequence>
<evidence type="ECO:0000313" key="2">
    <source>
        <dbReference type="EMBL" id="PJF47342.1"/>
    </source>
</evidence>
<evidence type="ECO:0000313" key="3">
    <source>
        <dbReference type="Proteomes" id="UP000230790"/>
    </source>
</evidence>
<dbReference type="AlphaFoldDB" id="A0A2M8QC26"/>
<accession>A0A2M8QC26</accession>
<reference evidence="2 3" key="1">
    <citation type="submission" date="2017-11" db="EMBL/GenBank/DDBJ databases">
        <title>Evolution of Phototrophy in the Chloroflexi Phylum Driven by Horizontal Gene Transfer.</title>
        <authorList>
            <person name="Ward L.M."/>
            <person name="Hemp J."/>
            <person name="Shih P.M."/>
            <person name="Mcglynn S.E."/>
            <person name="Fischer W."/>
        </authorList>
    </citation>
    <scope>NUCLEOTIDE SEQUENCE [LARGE SCALE GENOMIC DNA]</scope>
    <source>
        <strain evidence="2">JP3_7</strain>
    </source>
</reference>
<name>A0A2M8QC26_9CHLR</name>
<keyword evidence="1" id="KW-0472">Membrane</keyword>
<evidence type="ECO:0000256" key="1">
    <source>
        <dbReference type="SAM" id="Phobius"/>
    </source>
</evidence>
<organism evidence="2 3">
    <name type="scientific">Candidatus Thermofonsia Clade 3 bacterium</name>
    <dbReference type="NCBI Taxonomy" id="2364212"/>
    <lineage>
        <taxon>Bacteria</taxon>
        <taxon>Bacillati</taxon>
        <taxon>Chloroflexota</taxon>
        <taxon>Candidatus Thermofontia</taxon>
        <taxon>Candidatus Thermofonsia Clade 3</taxon>
    </lineage>
</organism>
<proteinExistence type="predicted"/>
<dbReference type="Proteomes" id="UP000230790">
    <property type="component" value="Unassembled WGS sequence"/>
</dbReference>
<dbReference type="EMBL" id="PGTN01000054">
    <property type="protein sequence ID" value="PJF47342.1"/>
    <property type="molecule type" value="Genomic_DNA"/>
</dbReference>
<keyword evidence="1" id="KW-1133">Transmembrane helix</keyword>
<feature type="non-terminal residue" evidence="2">
    <location>
        <position position="75"/>
    </location>
</feature>
<evidence type="ECO:0008006" key="4">
    <source>
        <dbReference type="Google" id="ProtNLM"/>
    </source>
</evidence>
<protein>
    <recommendedName>
        <fullName evidence="4">Polysaccharide biosynthesis protein</fullName>
    </recommendedName>
</protein>
<feature type="transmembrane region" description="Helical" evidence="1">
    <location>
        <begin position="32"/>
        <end position="49"/>
    </location>
</feature>